<keyword evidence="2" id="KW-1185">Reference proteome</keyword>
<protein>
    <submittedName>
        <fullName evidence="1">Uncharacterized protein</fullName>
    </submittedName>
</protein>
<proteinExistence type="predicted"/>
<dbReference type="EMBL" id="CP001145">
    <property type="protein sequence ID" value="ACI17087.1"/>
    <property type="molecule type" value="Genomic_DNA"/>
</dbReference>
<reference evidence="1 2" key="2">
    <citation type="journal article" date="2014" name="Genome Announc.">
        <title>Complete Genome Sequence of Coprothermobacter proteolyticus DSM 5265.</title>
        <authorList>
            <person name="Alexiev A."/>
            <person name="Coil D.A."/>
            <person name="Badger J.H."/>
            <person name="Enticknap J."/>
            <person name="Ward N."/>
            <person name="Robb F.T."/>
            <person name="Eisen J.A."/>
        </authorList>
    </citation>
    <scope>NUCLEOTIDE SEQUENCE [LARGE SCALE GENOMIC DNA]</scope>
    <source>
        <strain evidence="2">ATCC 35245 / DSM 5265 / OCM 4 / BT</strain>
    </source>
</reference>
<accession>B5Y6F0</accession>
<dbReference type="AlphaFoldDB" id="B5Y6F0"/>
<name>B5Y6F0_COPPD</name>
<dbReference type="Proteomes" id="UP000001732">
    <property type="component" value="Chromosome"/>
</dbReference>
<evidence type="ECO:0000313" key="1">
    <source>
        <dbReference type="EMBL" id="ACI17087.1"/>
    </source>
</evidence>
<evidence type="ECO:0000313" key="2">
    <source>
        <dbReference type="Proteomes" id="UP000001732"/>
    </source>
</evidence>
<reference evidence="2" key="1">
    <citation type="submission" date="2008-08" db="EMBL/GenBank/DDBJ databases">
        <title>The complete genome sequence of Coprothermobacter proteolyticus strain ATCC 5245 / DSM 5265 / BT.</title>
        <authorList>
            <person name="Dodson R.J."/>
            <person name="Durkin A.S."/>
            <person name="Wu M."/>
            <person name="Eisen J."/>
            <person name="Sutton G."/>
        </authorList>
    </citation>
    <scope>NUCLEOTIDE SEQUENCE [LARGE SCALE GENOMIC DNA]</scope>
    <source>
        <strain evidence="2">ATCC 35245 / DSM 5265 / OCM 4 / BT</strain>
    </source>
</reference>
<organism evidence="1 2">
    <name type="scientific">Coprothermobacter proteolyticus (strain ATCC 35245 / DSM 5265 / OCM 4 / BT)</name>
    <dbReference type="NCBI Taxonomy" id="309798"/>
    <lineage>
        <taxon>Bacteria</taxon>
        <taxon>Pseudomonadati</taxon>
        <taxon>Coprothermobacterota</taxon>
        <taxon>Coprothermobacteria</taxon>
        <taxon>Coprothermobacterales</taxon>
        <taxon>Coprothermobacteraceae</taxon>
        <taxon>Coprothermobacter</taxon>
    </lineage>
</organism>
<sequence>MDNLVVTKVIAKGPLVFGNLTASITTLVFSI</sequence>
<gene>
    <name evidence="1" type="ordered locus">COPRO5265_1573</name>
</gene>